<evidence type="ECO:0000259" key="3">
    <source>
        <dbReference type="PROSITE" id="PS50853"/>
    </source>
</evidence>
<keyword evidence="5" id="KW-1185">Reference proteome</keyword>
<gene>
    <name evidence="4" type="primary">NDAI0G00270</name>
    <name evidence="4" type="ordered locus">NDAI_0G00270</name>
</gene>
<dbReference type="KEGG" id="ndi:NDAI_0G00270"/>
<dbReference type="OrthoDB" id="5572782at2759"/>
<dbReference type="InterPro" id="IPR003961">
    <property type="entry name" value="FN3_dom"/>
</dbReference>
<feature type="compositionally biased region" description="Polar residues" evidence="2">
    <location>
        <begin position="1034"/>
        <end position="1046"/>
    </location>
</feature>
<feature type="region of interest" description="Disordered" evidence="2">
    <location>
        <begin position="758"/>
        <end position="791"/>
    </location>
</feature>
<evidence type="ECO:0000313" key="5">
    <source>
        <dbReference type="Proteomes" id="UP000000689"/>
    </source>
</evidence>
<feature type="region of interest" description="Disordered" evidence="2">
    <location>
        <begin position="981"/>
        <end position="1149"/>
    </location>
</feature>
<feature type="compositionally biased region" description="Polar residues" evidence="2">
    <location>
        <begin position="782"/>
        <end position="791"/>
    </location>
</feature>
<sequence length="1149" mass="126974">MLVYTLFTAMALLWLSYRLLKFLSIPVFNIVSTLKIKTPPATKVSIDKISTNSITIHWENEPLKQSPNANPISHYLLYLNNSQIAIFPNNSNSLYTCCSITNLLPEKQYQLDFITINKMGFINKLPSIFCMTKKASPSSSGSASASTSSSATKYSGNNTNIPSISASTSNLMDNPDMNSLSMHDNMQPIDSNNPSSSDANSNPNTNSDTSDHKKNDMIKTRKWRRNTLNTAIPPYPNNASNNNGNFQSALQNANFVISSHGSSVSLSKLNVPSNANSTSSPLVNSTLNTTTSSATNLPSYTSLTSLQDLESYSIDDLKKILICSQEDLHDVLNQKQSILQDFQETDLELKLELDNLKLHWNHEIDLRKSLKSNIKSLENSKLLSDLKIDKLNKKIAKLNDKILKMQKEMNLWSVNEFHDFNKENLNEKYSKLMDHANENIKNLNNQILILQNQINLQDDSNKKLNVLKKNKQNNSSSWVSISEETNGINNDDISNNADIINDVSISTEQSQKSSPSPSSSGPITTSADIVALNSLLKKINDQTLERSGLLTNYGEELLSKFSANNNSMLVQLIRDQLKIDQELDSKAKIRRSRMTKRIEYLENNFNDISINNRNLMATLIAQPYNNNPPATVNTSQSRDHYPPPTNLLSSEDQINTNNINGSPILNTTDLNLNMLPNNQQMPLISNQLFDPAQMQSPNQGTNLIPMVSTNSSLLPSNHSINNADIILNPQNSFSHGVPTTVITNTTVTNPDFQWSIANQQQQQQQQQPPQQSPLVLSSPSQEHQVLQREQSAGNDLDQAFAYDNANHLISGLQDIIYDETDYPDSISNYSKGFTTDQLDNYWANQNTLSSPPSIPPTNITSSPFINNQVSSSLRNISMGGDIGTNQSQSLLANISGNHLNMMSSRNSEMKVLSNTLSPQNSNSQQMGHHDRSVSHVHNLITNIDGNSSTISNATNNTNTPHQRHEATFTSPSFNQIWHTMSPVPSTPSNMMDGLTAPSPTDQVESTNKGKVHDSKKAKPMSASASASASKASHIRNQSSNSITSWGTKLGLTHKSTHSSTSTYQNNNNTNENVNVALDTGGSNSTFSSSASSLNKNKDIIEDKKDKSREKAKDKEPGAGSSSTRKMSKLLSRTTMNSLFKLPNQHDTQS</sequence>
<feature type="compositionally biased region" description="Polar residues" evidence="2">
    <location>
        <begin position="997"/>
        <end position="1008"/>
    </location>
</feature>
<dbReference type="OMA" id="NYSKGFT"/>
<evidence type="ECO:0000256" key="2">
    <source>
        <dbReference type="SAM" id="MobiDB-lite"/>
    </source>
</evidence>
<feature type="compositionally biased region" description="Polar residues" evidence="2">
    <location>
        <begin position="1119"/>
        <end position="1137"/>
    </location>
</feature>
<organism evidence="4 5">
    <name type="scientific">Naumovozyma dairenensis (strain ATCC 10597 / BCRC 20456 / CBS 421 / NBRC 0211 / NRRL Y-12639)</name>
    <name type="common">Saccharomyces dairenensis</name>
    <dbReference type="NCBI Taxonomy" id="1071378"/>
    <lineage>
        <taxon>Eukaryota</taxon>
        <taxon>Fungi</taxon>
        <taxon>Dikarya</taxon>
        <taxon>Ascomycota</taxon>
        <taxon>Saccharomycotina</taxon>
        <taxon>Saccharomycetes</taxon>
        <taxon>Saccharomycetales</taxon>
        <taxon>Saccharomycetaceae</taxon>
        <taxon>Naumovozyma</taxon>
    </lineage>
</organism>
<feature type="compositionally biased region" description="Basic and acidic residues" evidence="2">
    <location>
        <begin position="1095"/>
        <end position="1116"/>
    </location>
</feature>
<dbReference type="EMBL" id="HE580273">
    <property type="protein sequence ID" value="CCD25803.2"/>
    <property type="molecule type" value="Genomic_DNA"/>
</dbReference>
<dbReference type="CDD" id="cd00063">
    <property type="entry name" value="FN3"/>
    <property type="match status" value="1"/>
</dbReference>
<dbReference type="HOGENOM" id="CLU_012632_0_0_1"/>
<accession>G0WDE2</accession>
<keyword evidence="1" id="KW-0175">Coiled coil</keyword>
<feature type="compositionally biased region" description="Low complexity" evidence="2">
    <location>
        <begin position="759"/>
        <end position="781"/>
    </location>
</feature>
<evidence type="ECO:0000256" key="1">
    <source>
        <dbReference type="SAM" id="Coils"/>
    </source>
</evidence>
<dbReference type="PROSITE" id="PS50853">
    <property type="entry name" value="FN3"/>
    <property type="match status" value="1"/>
</dbReference>
<dbReference type="AlphaFoldDB" id="G0WDE2"/>
<feature type="compositionally biased region" description="Low complexity" evidence="2">
    <location>
        <begin position="137"/>
        <end position="155"/>
    </location>
</feature>
<feature type="coiled-coil region" evidence="1">
    <location>
        <begin position="388"/>
        <end position="460"/>
    </location>
</feature>
<feature type="compositionally biased region" description="Polar residues" evidence="2">
    <location>
        <begin position="156"/>
        <end position="184"/>
    </location>
</feature>
<feature type="compositionally biased region" description="Low complexity" evidence="2">
    <location>
        <begin position="190"/>
        <end position="208"/>
    </location>
</feature>
<dbReference type="SUPFAM" id="SSF49265">
    <property type="entry name" value="Fibronectin type III"/>
    <property type="match status" value="1"/>
</dbReference>
<feature type="compositionally biased region" description="Basic and acidic residues" evidence="2">
    <location>
        <begin position="209"/>
        <end position="219"/>
    </location>
</feature>
<dbReference type="InterPro" id="IPR036116">
    <property type="entry name" value="FN3_sf"/>
</dbReference>
<proteinExistence type="predicted"/>
<feature type="domain" description="Fibronectin type-III" evidence="3">
    <location>
        <begin position="40"/>
        <end position="138"/>
    </location>
</feature>
<feature type="region of interest" description="Disordered" evidence="2">
    <location>
        <begin position="137"/>
        <end position="222"/>
    </location>
</feature>
<dbReference type="Gene3D" id="2.60.40.10">
    <property type="entry name" value="Immunoglobulins"/>
    <property type="match status" value="1"/>
</dbReference>
<dbReference type="Proteomes" id="UP000000689">
    <property type="component" value="Chromosome 7"/>
</dbReference>
<dbReference type="eggNOG" id="ENOG502R2RI">
    <property type="taxonomic scope" value="Eukaryota"/>
</dbReference>
<name>G0WDE2_NAUDC</name>
<evidence type="ECO:0000313" key="4">
    <source>
        <dbReference type="EMBL" id="CCD25803.2"/>
    </source>
</evidence>
<reference evidence="4 5" key="1">
    <citation type="journal article" date="2011" name="Proc. Natl. Acad. Sci. U.S.A.">
        <title>Evolutionary erosion of yeast sex chromosomes by mating-type switching accidents.</title>
        <authorList>
            <person name="Gordon J.L."/>
            <person name="Armisen D."/>
            <person name="Proux-Wera E."/>
            <person name="Oheigeartaigh S.S."/>
            <person name="Byrne K.P."/>
            <person name="Wolfe K.H."/>
        </authorList>
    </citation>
    <scope>NUCLEOTIDE SEQUENCE [LARGE SCALE GENOMIC DNA]</scope>
    <source>
        <strain evidence="5">ATCC 10597 / BCRC 20456 / CBS 421 / NBRC 0211 / NRRL Y-12639</strain>
    </source>
</reference>
<feature type="compositionally biased region" description="Low complexity" evidence="2">
    <location>
        <begin position="1019"/>
        <end position="1031"/>
    </location>
</feature>
<feature type="compositionally biased region" description="Low complexity" evidence="2">
    <location>
        <begin position="1082"/>
        <end position="1094"/>
    </location>
</feature>
<dbReference type="RefSeq" id="XP_003671046.2">
    <property type="nucleotide sequence ID" value="XM_003670998.2"/>
</dbReference>
<dbReference type="InterPro" id="IPR013783">
    <property type="entry name" value="Ig-like_fold"/>
</dbReference>
<dbReference type="GeneID" id="11497199"/>
<protein>
    <recommendedName>
        <fullName evidence="3">Fibronectin type-III domain-containing protein</fullName>
    </recommendedName>
</protein>
<feature type="compositionally biased region" description="Low complexity" evidence="2">
    <location>
        <begin position="1057"/>
        <end position="1074"/>
    </location>
</feature>